<evidence type="ECO:0000313" key="7">
    <source>
        <dbReference type="EMBL" id="CAG5928925.1"/>
    </source>
</evidence>
<dbReference type="Pfam" id="PF00207">
    <property type="entry name" value="A2M"/>
    <property type="match status" value="2"/>
</dbReference>
<dbReference type="Gene3D" id="2.60.40.1930">
    <property type="match status" value="5"/>
</dbReference>
<dbReference type="InterPro" id="IPR000020">
    <property type="entry name" value="Anaphylatoxin/fibulin"/>
</dbReference>
<dbReference type="EMBL" id="CAJRST010013335">
    <property type="protein sequence ID" value="CAG5928925.1"/>
    <property type="molecule type" value="Genomic_DNA"/>
</dbReference>
<evidence type="ECO:0000313" key="8">
    <source>
        <dbReference type="Proteomes" id="UP000677803"/>
    </source>
</evidence>
<dbReference type="InterPro" id="IPR009048">
    <property type="entry name" value="A-macroglobulin_rcpt-bd"/>
</dbReference>
<feature type="chain" id="PRO_5035824428" evidence="4">
    <location>
        <begin position="31"/>
        <end position="2500"/>
    </location>
</feature>
<dbReference type="Pfam" id="PF07678">
    <property type="entry name" value="TED_complement"/>
    <property type="match status" value="2"/>
</dbReference>
<dbReference type="CDD" id="cd02896">
    <property type="entry name" value="complement_C3_C4_C5"/>
    <property type="match status" value="1"/>
</dbReference>
<accession>A0A8S4B428</accession>
<dbReference type="Pfam" id="PF17791">
    <property type="entry name" value="MG3"/>
    <property type="match status" value="2"/>
</dbReference>
<dbReference type="Proteomes" id="UP000677803">
    <property type="component" value="Unassembled WGS sequence"/>
</dbReference>
<comment type="caution">
    <text evidence="7">The sequence shown here is derived from an EMBL/GenBank/DDBJ whole genome shotgun (WGS) entry which is preliminary data.</text>
</comment>
<dbReference type="InterPro" id="IPR018081">
    <property type="entry name" value="Anaphylatoxin_comp_syst"/>
</dbReference>
<gene>
    <name evidence="7" type="ORF">MMEN_LOCUS12568</name>
</gene>
<feature type="domain" description="NTR" evidence="6">
    <location>
        <begin position="1482"/>
        <end position="1616"/>
    </location>
</feature>
<dbReference type="InterPro" id="IPR008930">
    <property type="entry name" value="Terpenoid_cyclase/PrenylTrfase"/>
</dbReference>
<feature type="domain" description="Anaphylatoxin-like" evidence="5">
    <location>
        <begin position="684"/>
        <end position="719"/>
    </location>
</feature>
<dbReference type="FunFam" id="2.40.50.120:FF:000013">
    <property type="entry name" value="Complement C3"/>
    <property type="match status" value="1"/>
</dbReference>
<dbReference type="FunFam" id="2.60.40.1940:FF:000001">
    <property type="entry name" value="Complement component C3"/>
    <property type="match status" value="2"/>
</dbReference>
<dbReference type="SUPFAM" id="SSF48239">
    <property type="entry name" value="Terpenoid cyclases/Protein prenyltransferases"/>
    <property type="match status" value="2"/>
</dbReference>
<evidence type="ECO:0000256" key="2">
    <source>
        <dbReference type="ARBA" id="ARBA00022525"/>
    </source>
</evidence>
<keyword evidence="4" id="KW-0732">Signal</keyword>
<keyword evidence="3" id="KW-1015">Disulfide bond</keyword>
<dbReference type="OrthoDB" id="6359008at2759"/>
<protein>
    <submittedName>
        <fullName evidence="7">(Atlantic silverside) hypothetical protein</fullName>
    </submittedName>
</protein>
<dbReference type="SMART" id="SM01360">
    <property type="entry name" value="A2M"/>
    <property type="match status" value="2"/>
</dbReference>
<dbReference type="Pfam" id="PF07703">
    <property type="entry name" value="A2M_BRD"/>
    <property type="match status" value="2"/>
</dbReference>
<comment type="subcellular location">
    <subcellularLocation>
        <location evidence="1">Secreted</location>
    </subcellularLocation>
</comment>
<dbReference type="PROSITE" id="PS01177">
    <property type="entry name" value="ANAPHYLATOXIN_1"/>
    <property type="match status" value="2"/>
</dbReference>
<evidence type="ECO:0000259" key="5">
    <source>
        <dbReference type="PROSITE" id="PS01178"/>
    </source>
</evidence>
<dbReference type="InterPro" id="IPR013783">
    <property type="entry name" value="Ig-like_fold"/>
</dbReference>
<dbReference type="InterPro" id="IPR002890">
    <property type="entry name" value="MG2"/>
</dbReference>
<proteinExistence type="predicted"/>
<dbReference type="SMART" id="SM01361">
    <property type="entry name" value="A2M_recep"/>
    <property type="match status" value="1"/>
</dbReference>
<dbReference type="InterPro" id="IPR041555">
    <property type="entry name" value="MG3"/>
</dbReference>
<dbReference type="InterPro" id="IPR008993">
    <property type="entry name" value="TIMP-like_OB-fold"/>
</dbReference>
<dbReference type="Gene3D" id="2.20.130.20">
    <property type="match status" value="1"/>
</dbReference>
<organism evidence="7 8">
    <name type="scientific">Menidia menidia</name>
    <name type="common">Atlantic silverside</name>
    <dbReference type="NCBI Taxonomy" id="238744"/>
    <lineage>
        <taxon>Eukaryota</taxon>
        <taxon>Metazoa</taxon>
        <taxon>Chordata</taxon>
        <taxon>Craniata</taxon>
        <taxon>Vertebrata</taxon>
        <taxon>Euteleostomi</taxon>
        <taxon>Actinopterygii</taxon>
        <taxon>Neopterygii</taxon>
        <taxon>Teleostei</taxon>
        <taxon>Neoteleostei</taxon>
        <taxon>Acanthomorphata</taxon>
        <taxon>Ovalentaria</taxon>
        <taxon>Atherinomorphae</taxon>
        <taxon>Atheriniformes</taxon>
        <taxon>Atherinopsidae</taxon>
        <taxon>Menidiinae</taxon>
        <taxon>Menidia</taxon>
    </lineage>
</organism>
<name>A0A8S4B428_9TELE</name>
<evidence type="ECO:0000256" key="3">
    <source>
        <dbReference type="ARBA" id="ARBA00023157"/>
    </source>
</evidence>
<dbReference type="SUPFAM" id="SSF47686">
    <property type="entry name" value="Anaphylotoxins (complement system)"/>
    <property type="match status" value="2"/>
</dbReference>
<keyword evidence="2" id="KW-0964">Secreted</keyword>
<dbReference type="Pfam" id="PF21308">
    <property type="entry name" value="C3_CUB2"/>
    <property type="match status" value="1"/>
</dbReference>
<feature type="domain" description="Anaphylatoxin-like" evidence="5">
    <location>
        <begin position="2210"/>
        <end position="2245"/>
    </location>
</feature>
<dbReference type="InterPro" id="IPR018933">
    <property type="entry name" value="Netrin_module_non-TIMP"/>
</dbReference>
<dbReference type="PROSITE" id="PS50189">
    <property type="entry name" value="NTR"/>
    <property type="match status" value="1"/>
</dbReference>
<evidence type="ECO:0000256" key="4">
    <source>
        <dbReference type="SAM" id="SignalP"/>
    </source>
</evidence>
<dbReference type="Pfam" id="PF01821">
    <property type="entry name" value="ANATO"/>
    <property type="match status" value="2"/>
</dbReference>
<dbReference type="InterPro" id="IPR011625">
    <property type="entry name" value="A2M_N_BRD"/>
</dbReference>
<dbReference type="GO" id="GO:0005615">
    <property type="term" value="C:extracellular space"/>
    <property type="evidence" value="ECO:0007669"/>
    <property type="project" value="InterPro"/>
</dbReference>
<dbReference type="Pfam" id="PF17789">
    <property type="entry name" value="MG4"/>
    <property type="match status" value="1"/>
</dbReference>
<dbReference type="SUPFAM" id="SSF50242">
    <property type="entry name" value="TIMP-like"/>
    <property type="match status" value="1"/>
</dbReference>
<dbReference type="SMART" id="SM00104">
    <property type="entry name" value="ANATO"/>
    <property type="match status" value="2"/>
</dbReference>
<dbReference type="Pfam" id="PF07677">
    <property type="entry name" value="A2M_recep"/>
    <property type="match status" value="1"/>
</dbReference>
<dbReference type="InterPro" id="IPR040839">
    <property type="entry name" value="MG4"/>
</dbReference>
<evidence type="ECO:0000256" key="1">
    <source>
        <dbReference type="ARBA" id="ARBA00004613"/>
    </source>
</evidence>
<dbReference type="GO" id="GO:0004866">
    <property type="term" value="F:endopeptidase inhibitor activity"/>
    <property type="evidence" value="ECO:0007669"/>
    <property type="project" value="InterPro"/>
</dbReference>
<dbReference type="Gene3D" id="1.50.10.20">
    <property type="match status" value="2"/>
</dbReference>
<dbReference type="InterPro" id="IPR047565">
    <property type="entry name" value="Alpha-macroglob_thiol-ester_cl"/>
</dbReference>
<evidence type="ECO:0000259" key="6">
    <source>
        <dbReference type="PROSITE" id="PS50189"/>
    </source>
</evidence>
<dbReference type="InterPro" id="IPR036595">
    <property type="entry name" value="A-macroglobulin_rcpt-bd_sf"/>
</dbReference>
<dbReference type="Gene3D" id="2.60.40.10">
    <property type="entry name" value="Immunoglobulins"/>
    <property type="match status" value="4"/>
</dbReference>
<dbReference type="SUPFAM" id="SSF49410">
    <property type="entry name" value="Alpha-macroglobulin receptor domain"/>
    <property type="match status" value="1"/>
</dbReference>
<dbReference type="Gene3D" id="1.20.91.20">
    <property type="entry name" value="Anaphylotoxins (complement system)"/>
    <property type="match status" value="2"/>
</dbReference>
<dbReference type="InterPro" id="IPR048848">
    <property type="entry name" value="C3_CUB2"/>
</dbReference>
<dbReference type="Pfam" id="PF17790">
    <property type="entry name" value="MG1"/>
    <property type="match status" value="2"/>
</dbReference>
<dbReference type="Gene3D" id="2.60.40.690">
    <property type="entry name" value="Alpha-macroglobulin, receptor-binding domain"/>
    <property type="match status" value="1"/>
</dbReference>
<dbReference type="Gene3D" id="2.60.120.1540">
    <property type="match status" value="1"/>
</dbReference>
<dbReference type="FunFam" id="2.60.40.10:FF:000155">
    <property type="entry name" value="complement C3 isoform X1"/>
    <property type="match status" value="1"/>
</dbReference>
<dbReference type="InterPro" id="IPR011626">
    <property type="entry name" value="Alpha-macroglobulin_TED"/>
</dbReference>
<dbReference type="InterPro" id="IPR050473">
    <property type="entry name" value="A2M/Complement_sys"/>
</dbReference>
<dbReference type="Gene3D" id="2.60.40.1940">
    <property type="match status" value="2"/>
</dbReference>
<dbReference type="PROSITE" id="PS01178">
    <property type="entry name" value="ANAPHYLATOXIN_2"/>
    <property type="match status" value="2"/>
</dbReference>
<dbReference type="PANTHER" id="PTHR11412:SF81">
    <property type="entry name" value="COMPLEMENT C3"/>
    <property type="match status" value="1"/>
</dbReference>
<feature type="signal peptide" evidence="4">
    <location>
        <begin position="1"/>
        <end position="30"/>
    </location>
</feature>
<dbReference type="Gene3D" id="6.20.50.160">
    <property type="match status" value="2"/>
</dbReference>
<dbReference type="InterPro" id="IPR001134">
    <property type="entry name" value="Netrin_domain"/>
</dbReference>
<sequence length="2500" mass="277952">MADMGSGMWWSQLLLLVVVTFPCLISLADGSPVETMSAPNLLRVGTAENIFIEVQNCGHDNDIPVQINVMEFPFKKKILASTFVTLTKAKLHQDLGKIMIPTDDFSRDPNMKQYVYLQARFPDRLLEKVVMVSFQSGYLFIQTDKPIYTPESDVRYRVFAVTPGMAPIDRGAQTEIEIVSPEDIVVWAGVGSLRSGIMTDSYRLPSVTSFGMWKVLAKFHMNPQQTFAAEFEVKEHVVSSFEVKVTPASSFFLVDSESLTVNIKAKYHFGNEVDGEALVTFGIELGGSKRGLTSSIQRVPIQRGEGTVKLMKEHITKSFPNINYLIGTSIFVAATVLTGSGGEMVESEYKGIKIVTSPYIINFKKTAKYFQPGMAFYVTIEVLNPDNTPAQGIAVNVNPGQVIGSTAASGTARFTINTPVGPETLTITARTNDPQLAPERQAAASMVARSFKAKSNSYLHIGVATAEVELGQYLRVSFIPSRQETVQKDITYLILSRGQLVKYGRQQIMGQAYTIVNLQITKEMLPSFRIVAYYHSNSDELISHSVQVDVKDSCTSKLKLELVGPKPSYHPRSTAKLKVTGDPQATVGLVAVDKSVLNNKNHLTQKRIWDTVEELDTGCTSGGGKDSMNVFYDAGLLFVTSTSETPDRTDSKCPVLGRRKRAISVMNVRTKLLSQYEDKEGRECCLTGMGHVTDSSTCEMSSRAIVNGSACIKAFVHCCKEMENQEVRRGEGISLRPRTKRAADMAGDSSYTDRNDISTRTNFPESWLWMDLMLKPCPPQDTNCVSSSTETNILLKDTITTWQLTGISMSATHGICVSDPIELRVKKDFFIDLRLPYSAVRVDLIEDQNVCSQAWRRGVYGQEVQVGAQSTRSVPFIIIPTRMGEVSIEVKASVRDSHLYDGIQKSLQVVPAGVLVKSVKVVTLNPKGGQQVEIINSEIPQNNLIPNSPVKTIISLKGDQTSPMLGNFISGTSMGTLIVQPSGSGEQNMIAMTLPVTATMYLDKTNQWDVVSLQKRKEALEYIKKGYQNELDYRKPDGSFSTFTNSQSSTWLTAYVAKVFAMVHDLIGAEKSVICDAIKFLILKTQQSNGKFTEVGKVFHTIMTGDVTGTDSDASMTAFCLIAMQETQSLCADTVYSLPDSKSKAVAYLDERLPHLTNPYAVAMTSYALANENKLNKEFLLSFSDPGRSHWPSTKGISYTLEATAYALLALVKAKAFDEARTVVRYLNQQVKLDGGYGSTQATTMVYQAVAEYWTSVKDIEYPLHVEILLPDRSQPSKYSVNRENQHRARISQFRAINKDIRVTAIGEGKATLTVMSIYYTASKETDSDCAKFDMKVQVLPETAVANEKAYRLKIDVMYNDKDRDSSMSILDVGLPSGYIFNNDDLDALSRAGSISKYEANTVLSERGSLIIYKDKISNEKPEEISFRIHQKMKMEFLQPASVSVYEYYDRRNCVHFYHPERSGGLRMLCQSTECICAEDSCSKQKKGNINSMVRIERACESTVTGRTDFVYKVSVEEITKGISTDLYKMRIVSVTKVGYADLSPSNQLRTFIAQVDCREALDLKASKTYLIMGSSTEIHRDEHSSGYQYVLSGKTWIEYWPTDSECATEAYQSTCQDIRDMVEQLELFGEIMSAPSLLRAGTPEKIFVEIQDCEAQGEIAVQINVMDHPDKIKNIASTSVTLRKEENYQGFGSLTINPLEFSKDPNTKQYVYLQAKFPSQVLEKVVLVSFQSGYIFIQTDKNIYNPNSMGECCTTPILTYSNRLISVSPALLLRANLHTIINVTVLNTCVFCVHLLSHGLWKVEAKFRNNPQQIFATEFEVKDYVLPKFEIKMTPESSFFYVDSESLTVNIRAKYFSGDEVDGTAFVMFGVVFAGSKTILPSSLQRIPIVRGDGQVQLKREHITQTFPNIAELVGYSIYVCVTVLSANGHDLEKAESGGVKIITSPYSIHFTRTPKHFLPGMPFDITFEVLTPDDTPAENVPIVVNPGGISGTTSSNGITQFTINTRQSSVDMRVTLLSKGHLVEYGRYKMSGEVLLYLIFPITKDMLPSFRIVAYVHTNSDEVISDSIWVDVKDSCVGTLKLETARSLPIYEPRRFFGLKITGDAEASVGLVAVDKRTLALNNKNRLTQKKIWDTVENFDIGCTRGRGKDSMNVFHDAGLLFVTRTSQTPDRTDVTCPASSRRKRGTTVINFKTKLMSQYADKEPRECCLDGMRTMPFSNTCERRSEYVENGPACVEAFINCCQEMEQRMRRREGLALQARSKRSEGICVADPIELSVRKNFFIDLSLPYSAVVGEQLEIKAILHNNDIDTITVRVDLMAKQDVCSAAYNQRVYSQEVRVEPESSRSVSFIIMPLTMADIPIEVKAAVKDSYSSDGIKKMLRVVPASKLVTNIMTVTLNPAAEGVARHSSQKFEGISGDSMGPLIVQPSGSGEENMAAMTLPVIATVFLDKTDQWSSIGFKKRKEALEYILKGYQNEMAFRKADGSFSASSTSQSSTW</sequence>
<dbReference type="Gene3D" id="1.20.50.70">
    <property type="match status" value="1"/>
</dbReference>
<dbReference type="Pfam" id="PF01835">
    <property type="entry name" value="MG2"/>
    <property type="match status" value="1"/>
</dbReference>
<dbReference type="CDD" id="cd00017">
    <property type="entry name" value="ANATO"/>
    <property type="match status" value="2"/>
</dbReference>
<dbReference type="SMART" id="SM00643">
    <property type="entry name" value="C345C"/>
    <property type="match status" value="1"/>
</dbReference>
<dbReference type="Gene3D" id="2.40.50.120">
    <property type="match status" value="1"/>
</dbReference>
<dbReference type="SMART" id="SM01359">
    <property type="entry name" value="A2M_N_2"/>
    <property type="match status" value="2"/>
</dbReference>
<dbReference type="InterPro" id="IPR041425">
    <property type="entry name" value="C3/4/5_MG1"/>
</dbReference>
<dbReference type="Pfam" id="PF01759">
    <property type="entry name" value="NTR"/>
    <property type="match status" value="1"/>
</dbReference>
<dbReference type="InterPro" id="IPR001599">
    <property type="entry name" value="Macroglobln_a2"/>
</dbReference>
<reference evidence="7" key="1">
    <citation type="submission" date="2021-05" db="EMBL/GenBank/DDBJ databases">
        <authorList>
            <person name="Tigano A."/>
        </authorList>
    </citation>
    <scope>NUCLEOTIDE SEQUENCE</scope>
</reference>
<dbReference type="SMART" id="SM01419">
    <property type="entry name" value="Thiol-ester_cl"/>
    <property type="match status" value="2"/>
</dbReference>
<keyword evidence="8" id="KW-1185">Reference proteome</keyword>
<dbReference type="PANTHER" id="PTHR11412">
    <property type="entry name" value="MACROGLOBULIN / COMPLEMENT"/>
    <property type="match status" value="1"/>
</dbReference>